<organism evidence="2 3">
    <name type="scientific">Vitreoscilla massiliensis</name>
    <dbReference type="NCBI Taxonomy" id="1689272"/>
    <lineage>
        <taxon>Bacteria</taxon>
        <taxon>Pseudomonadati</taxon>
        <taxon>Pseudomonadota</taxon>
        <taxon>Betaproteobacteria</taxon>
        <taxon>Neisseriales</taxon>
        <taxon>Neisseriaceae</taxon>
        <taxon>Vitreoscilla</taxon>
    </lineage>
</organism>
<feature type="domain" description="Nitroreductase" evidence="1">
    <location>
        <begin position="10"/>
        <end position="179"/>
    </location>
</feature>
<dbReference type="Pfam" id="PF00881">
    <property type="entry name" value="Nitroreductase"/>
    <property type="match status" value="1"/>
</dbReference>
<reference evidence="2 3" key="1">
    <citation type="journal article" date="2022" name="Res Sq">
        <title>Evolution of multicellular longitudinally dividing oral cavity symbionts (Neisseriaceae).</title>
        <authorList>
            <person name="Nyongesa S."/>
            <person name="Weber P."/>
            <person name="Bernet E."/>
            <person name="Pullido F."/>
            <person name="Nieckarz M."/>
            <person name="Delaby M."/>
            <person name="Nieves C."/>
            <person name="Viehboeck T."/>
            <person name="Krause N."/>
            <person name="Rivera-Millot A."/>
            <person name="Nakamura A."/>
            <person name="Vischer N."/>
            <person name="VanNieuwenhze M."/>
            <person name="Brun Y."/>
            <person name="Cava F."/>
            <person name="Bulgheresi S."/>
            <person name="Veyrier F."/>
        </authorList>
    </citation>
    <scope>NUCLEOTIDE SEQUENCE [LARGE SCALE GENOMIC DNA]</scope>
    <source>
        <strain evidence="2 3">SN4</strain>
    </source>
</reference>
<dbReference type="EMBL" id="CP091511">
    <property type="protein sequence ID" value="UOO90748.1"/>
    <property type="molecule type" value="Genomic_DNA"/>
</dbReference>
<gene>
    <name evidence="2" type="ORF">LVJ82_07210</name>
</gene>
<dbReference type="PANTHER" id="PTHR43035">
    <property type="entry name" value="FATTY ACID REPRESSION MUTANT PROTEIN 2-RELATED"/>
    <property type="match status" value="1"/>
</dbReference>
<dbReference type="RefSeq" id="WP_058305070.1">
    <property type="nucleotide sequence ID" value="NZ_CABKVG010000005.1"/>
</dbReference>
<dbReference type="SUPFAM" id="SSF55469">
    <property type="entry name" value="FMN-dependent nitroreductase-like"/>
    <property type="match status" value="1"/>
</dbReference>
<dbReference type="InterPro" id="IPR033877">
    <property type="entry name" value="Frm2/Hbn1"/>
</dbReference>
<name>A0ABY4E625_9NEIS</name>
<dbReference type="Proteomes" id="UP000832011">
    <property type="component" value="Chromosome"/>
</dbReference>
<accession>A0ABY4E625</accession>
<keyword evidence="3" id="KW-1185">Reference proteome</keyword>
<dbReference type="Gene3D" id="3.40.109.10">
    <property type="entry name" value="NADH Oxidase"/>
    <property type="match status" value="1"/>
</dbReference>
<dbReference type="InterPro" id="IPR029479">
    <property type="entry name" value="Nitroreductase"/>
</dbReference>
<proteinExistence type="predicted"/>
<dbReference type="InterPro" id="IPR000415">
    <property type="entry name" value="Nitroreductase-like"/>
</dbReference>
<evidence type="ECO:0000259" key="1">
    <source>
        <dbReference type="Pfam" id="PF00881"/>
    </source>
</evidence>
<evidence type="ECO:0000313" key="2">
    <source>
        <dbReference type="EMBL" id="UOO90748.1"/>
    </source>
</evidence>
<protein>
    <submittedName>
        <fullName evidence="2">Nitroreductase family protein</fullName>
    </submittedName>
</protein>
<dbReference type="PANTHER" id="PTHR43035:SF1">
    <property type="entry name" value="FATTY ACID REPRESSION MUTANT PROTEIN 2-RELATED"/>
    <property type="match status" value="1"/>
</dbReference>
<evidence type="ECO:0000313" key="3">
    <source>
        <dbReference type="Proteomes" id="UP000832011"/>
    </source>
</evidence>
<dbReference type="CDD" id="cd02140">
    <property type="entry name" value="Frm2-like"/>
    <property type="match status" value="1"/>
</dbReference>
<sequence length="201" mass="22315">MSVANFLEGISRRRSIYNLGKNVNLSHDEIVNVIEDVVEQTPSAFNGQSSRVVVLFGEEHQKLWNIVKDTLRPMIPAEQFAQTEAKVDGCFAAGVGTVLFFEDQAVIKGQQEMFALYADKFPEFSEQHAGMAQFAVWTALAQLGLGATLQHYNPLIDNAVTAAWDLPATWTLRAQMPFGSIEKAADAKTFMPRADRFKVFG</sequence>